<dbReference type="InterPro" id="IPR005653">
    <property type="entry name" value="OstA-like_N"/>
</dbReference>
<evidence type="ECO:0000256" key="2">
    <source>
        <dbReference type="ARBA" id="ARBA00023136"/>
    </source>
</evidence>
<comment type="similarity">
    <text evidence="4">Belongs to the LptD family.</text>
</comment>
<evidence type="ECO:0000259" key="5">
    <source>
        <dbReference type="Pfam" id="PF03968"/>
    </source>
</evidence>
<evidence type="ECO:0000256" key="1">
    <source>
        <dbReference type="ARBA" id="ARBA00022729"/>
    </source>
</evidence>
<dbReference type="HAMAP" id="MF_01411">
    <property type="entry name" value="LPS_assembly_LptD"/>
    <property type="match status" value="1"/>
</dbReference>
<dbReference type="Pfam" id="PF03968">
    <property type="entry name" value="LptD_N"/>
    <property type="match status" value="1"/>
</dbReference>
<dbReference type="GO" id="GO:0009279">
    <property type="term" value="C:cell outer membrane"/>
    <property type="evidence" value="ECO:0007669"/>
    <property type="project" value="UniProtKB-SubCell"/>
</dbReference>
<dbReference type="RefSeq" id="WP_139757262.1">
    <property type="nucleotide sequence ID" value="NZ_CP039852.1"/>
</dbReference>
<comment type="subunit">
    <text evidence="4">Component of the lipopolysaccharide transport and assembly complex. Interacts with LptE and LptA.</text>
</comment>
<dbReference type="GO" id="GO:1990351">
    <property type="term" value="C:transporter complex"/>
    <property type="evidence" value="ECO:0007669"/>
    <property type="project" value="TreeGrafter"/>
</dbReference>
<dbReference type="PANTHER" id="PTHR30189:SF1">
    <property type="entry name" value="LPS-ASSEMBLY PROTEIN LPTD"/>
    <property type="match status" value="1"/>
</dbReference>
<comment type="caution">
    <text evidence="4">Lacks conserved residue(s) required for the propagation of feature annotation.</text>
</comment>
<dbReference type="InterPro" id="IPR050218">
    <property type="entry name" value="LptD"/>
</dbReference>
<dbReference type="InterPro" id="IPR020889">
    <property type="entry name" value="LipoPS_assembly_LptD"/>
</dbReference>
<keyword evidence="2 4" id="KW-0472">Membrane</keyword>
<comment type="function">
    <text evidence="4">Together with LptE, is involved in the assembly of lipopolysaccharide (LPS) at the surface of the outer membrane.</text>
</comment>
<keyword evidence="8" id="KW-1185">Reference proteome</keyword>
<proteinExistence type="inferred from homology"/>
<evidence type="ECO:0000313" key="8">
    <source>
        <dbReference type="Proteomes" id="UP000304912"/>
    </source>
</evidence>
<feature type="domain" description="LptD C-terminal" evidence="6">
    <location>
        <begin position="296"/>
        <end position="656"/>
    </location>
</feature>
<dbReference type="OrthoDB" id="9760225at2"/>
<organism evidence="7 8">
    <name type="scientific">Salinimonas iocasae</name>
    <dbReference type="NCBI Taxonomy" id="2572577"/>
    <lineage>
        <taxon>Bacteria</taxon>
        <taxon>Pseudomonadati</taxon>
        <taxon>Pseudomonadota</taxon>
        <taxon>Gammaproteobacteria</taxon>
        <taxon>Alteromonadales</taxon>
        <taxon>Alteromonadaceae</taxon>
        <taxon>Alteromonas/Salinimonas group</taxon>
        <taxon>Salinimonas</taxon>
    </lineage>
</organism>
<dbReference type="GO" id="GO:0043165">
    <property type="term" value="P:Gram-negative-bacterium-type cell outer membrane assembly"/>
    <property type="evidence" value="ECO:0007669"/>
    <property type="project" value="UniProtKB-UniRule"/>
</dbReference>
<dbReference type="AlphaFoldDB" id="A0A5B7YFP2"/>
<accession>A0A5B7YFP2</accession>
<dbReference type="InterPro" id="IPR007543">
    <property type="entry name" value="LptD_C"/>
</dbReference>
<dbReference type="Proteomes" id="UP000304912">
    <property type="component" value="Chromosome"/>
</dbReference>
<evidence type="ECO:0000259" key="6">
    <source>
        <dbReference type="Pfam" id="PF04453"/>
    </source>
</evidence>
<evidence type="ECO:0000256" key="3">
    <source>
        <dbReference type="ARBA" id="ARBA00023237"/>
    </source>
</evidence>
<comment type="subcellular location">
    <subcellularLocation>
        <location evidence="4">Cell outer membrane</location>
    </subcellularLocation>
</comment>
<sequence precursor="true">MKTTCASLLLCALSWQAYAQSANNTRDNDDADNSLLCPVSPVQFSTDKLMAPGEVMVEANRTEVLSQKEANFSGNVDITSDAATIRADEAKIRNNGRRLHASGDVLYQDAQLKVSSDEVSLDSAQETLQMQNTEYFFNGSSGRGTAQTIDLSTADGLTLEDVRFTTCPAGAEDWSIRASEIDIARGSLWGEAKNTRFYVGDVPVFYLPYFAFPVSNQRQTGLLFPEIGSSSNTGIDYEQPFYWNMAPDYDMTLSPRVMSKRGVQLKTEFRHLSEQGYSVVDVEYLPSDKDTTSDDHRYFYRIKHDGVLGENWTVGVDVNGISDDNYIVDLGSDDYNRADTHLFRTVGFNYFSENMTLDLHIRDFETIGDRPDNYRALPEARLNMNQPLGSLLEFRLDSELAYFDNADETKPTAMRFHVAPSLALPYQRHWGELTAEATLMNTTYQQNNVEGTELDEDVNRLLGRGRLYGTLYFERNGSWFDKTDTMTFEPKVQYLYTSYEDQSNIGLYDTTTLLTDVEGLFRGREYTGLDRIIDNNQITLGATSRIMDEQNREQFAISLGQIFYLEDNRIMSPDGERDRSALAAELDWRFDSHWYFHSDIQITTQTDKVERSSLGLEYRRDSESLIQLTHRYVRELSGETIDQVGLSVSWPISKNWHWVGRSYRDLERHRSIETYVGVEYESCCWAVQIVAQRQLSNRFGVDGLQSTDEYDSGVGLQFIFKGLGSGKSSRRMLEDGMFGYRQPYNLN</sequence>
<feature type="domain" description="Organic solvent tolerance-like N-terminal" evidence="5">
    <location>
        <begin position="57"/>
        <end position="183"/>
    </location>
</feature>
<reference evidence="7 8" key="1">
    <citation type="submission" date="2019-04" db="EMBL/GenBank/DDBJ databases">
        <title>Salinimonas iocasae sp. nov., a halophilic bacterium isolated from the outer tube casing of tubeworms in Okinawa Trough.</title>
        <authorList>
            <person name="Zhang H."/>
            <person name="Wang H."/>
            <person name="Li C."/>
        </authorList>
    </citation>
    <scope>NUCLEOTIDE SEQUENCE [LARGE SCALE GENOMIC DNA]</scope>
    <source>
        <strain evidence="7 8">KX18D6</strain>
    </source>
</reference>
<keyword evidence="1 4" id="KW-0732">Signal</keyword>
<gene>
    <name evidence="4 7" type="primary">lptD</name>
    <name evidence="7" type="ORF">FBQ74_14075</name>
</gene>
<feature type="signal peptide" evidence="4">
    <location>
        <begin position="1"/>
        <end position="19"/>
    </location>
</feature>
<dbReference type="Pfam" id="PF04453">
    <property type="entry name" value="LptD"/>
    <property type="match status" value="1"/>
</dbReference>
<protein>
    <recommendedName>
        <fullName evidence="4">LPS-assembly protein LptD</fullName>
    </recommendedName>
</protein>
<evidence type="ECO:0000313" key="7">
    <source>
        <dbReference type="EMBL" id="QCZ94524.1"/>
    </source>
</evidence>
<dbReference type="KEGG" id="salk:FBQ74_14075"/>
<name>A0A5B7YFP2_9ALTE</name>
<dbReference type="PANTHER" id="PTHR30189">
    <property type="entry name" value="LPS-ASSEMBLY PROTEIN"/>
    <property type="match status" value="1"/>
</dbReference>
<keyword evidence="3 4" id="KW-0998">Cell outer membrane</keyword>
<dbReference type="Gene3D" id="2.60.450.10">
    <property type="entry name" value="Lipopolysaccharide (LPS) transport protein A like domain"/>
    <property type="match status" value="1"/>
</dbReference>
<dbReference type="GO" id="GO:0015920">
    <property type="term" value="P:lipopolysaccharide transport"/>
    <property type="evidence" value="ECO:0007669"/>
    <property type="project" value="InterPro"/>
</dbReference>
<dbReference type="EMBL" id="CP039852">
    <property type="protein sequence ID" value="QCZ94524.1"/>
    <property type="molecule type" value="Genomic_DNA"/>
</dbReference>
<evidence type="ECO:0000256" key="4">
    <source>
        <dbReference type="HAMAP-Rule" id="MF_01411"/>
    </source>
</evidence>
<feature type="chain" id="PRO_5023385722" description="LPS-assembly protein LptD" evidence="4">
    <location>
        <begin position="20"/>
        <end position="747"/>
    </location>
</feature>